<sequence>MLNLFKNKKWLIFLILVSFFAILLLNPLLGRTQNTPIKVGILHSLTGTMAISEKPVVEATLMAIEEINQQGGVLGRRIEPIVVDGASNWDTFAELAEKLIVEDQVLTVFGCWTSASRKTVKPVFEKYDHLLIYPVQYEGLEISPNIFYTGAAPNQQILPAVKWAFNNLGKRFFLVGSDYIFPHVANTIVREQLSALDAEILGEEYLGLGTTQVQEVIEKILETQPDVVINTINGDTNIAFFNELKKANITAESIPVISLSIGENELQSFDPSIVEGHYAAWNYFQSIESLENEKFIHNFRKKYGEYRMMSDPMEAAYVGVYLWKQAVQKTPNFDIELLRENLKDQSFSAPHGPVYVDHQTQHLWKTVRVGKIDQNSQFKIVWSSGKPVRPIPYPMYRSETDWQKLLQQYQLQWRGQWSNPRTE</sequence>
<reference evidence="1 2" key="1">
    <citation type="submission" date="2021-08" db="EMBL/GenBank/DDBJ databases">
        <title>Draft genome sequence of Spirulina subsalsa with high tolerance to salinity and hype-accumulation of phycocyanin.</title>
        <authorList>
            <person name="Pei H."/>
            <person name="Jiang L."/>
        </authorList>
    </citation>
    <scope>NUCLEOTIDE SEQUENCE [LARGE SCALE GENOMIC DNA]</scope>
    <source>
        <strain evidence="1 2">FACHB-351</strain>
    </source>
</reference>
<dbReference type="PANTHER" id="PTHR47628">
    <property type="match status" value="1"/>
</dbReference>
<proteinExistence type="predicted"/>
<name>A0ABT3L6M6_9CYAN</name>
<dbReference type="CDD" id="cd06355">
    <property type="entry name" value="PBP1_FmdD-like"/>
    <property type="match status" value="1"/>
</dbReference>
<dbReference type="Proteomes" id="UP001526426">
    <property type="component" value="Unassembled WGS sequence"/>
</dbReference>
<accession>A0ABT3L6M6</accession>
<comment type="caution">
    <text evidence="1">The sequence shown here is derived from an EMBL/GenBank/DDBJ whole genome shotgun (WGS) entry which is preliminary data.</text>
</comment>
<dbReference type="RefSeq" id="WP_265264994.1">
    <property type="nucleotide sequence ID" value="NZ_JAIHOM010000059.1"/>
</dbReference>
<gene>
    <name evidence="1" type="primary">urtA</name>
    <name evidence="1" type="ORF">K4A83_12885</name>
</gene>
<organism evidence="1 2">
    <name type="scientific">Spirulina subsalsa FACHB-351</name>
    <dbReference type="NCBI Taxonomy" id="234711"/>
    <lineage>
        <taxon>Bacteria</taxon>
        <taxon>Bacillati</taxon>
        <taxon>Cyanobacteriota</taxon>
        <taxon>Cyanophyceae</taxon>
        <taxon>Spirulinales</taxon>
        <taxon>Spirulinaceae</taxon>
        <taxon>Spirulina</taxon>
    </lineage>
</organism>
<dbReference type="InterPro" id="IPR000709">
    <property type="entry name" value="Leu_Ile_Val-bd"/>
</dbReference>
<protein>
    <submittedName>
        <fullName evidence="1">Urea ABC transporter substrate-binding protein</fullName>
    </submittedName>
</protein>
<dbReference type="Pfam" id="PF13433">
    <property type="entry name" value="Peripla_BP_5"/>
    <property type="match status" value="1"/>
</dbReference>
<evidence type="ECO:0000313" key="2">
    <source>
        <dbReference type="Proteomes" id="UP001526426"/>
    </source>
</evidence>
<dbReference type="SUPFAM" id="SSF53822">
    <property type="entry name" value="Periplasmic binding protein-like I"/>
    <property type="match status" value="1"/>
</dbReference>
<dbReference type="InterPro" id="IPR028082">
    <property type="entry name" value="Peripla_BP_I"/>
</dbReference>
<keyword evidence="2" id="KW-1185">Reference proteome</keyword>
<dbReference type="EMBL" id="JAIHOM010000059">
    <property type="protein sequence ID" value="MCW6037158.1"/>
    <property type="molecule type" value="Genomic_DNA"/>
</dbReference>
<evidence type="ECO:0000313" key="1">
    <source>
        <dbReference type="EMBL" id="MCW6037158.1"/>
    </source>
</evidence>
<dbReference type="InterPro" id="IPR017777">
    <property type="entry name" value="ABC_urea-bd_UrtA"/>
</dbReference>
<dbReference type="Gene3D" id="3.40.50.2300">
    <property type="match status" value="2"/>
</dbReference>
<dbReference type="PRINTS" id="PR00337">
    <property type="entry name" value="LEUILEVALBP"/>
</dbReference>
<dbReference type="NCBIfam" id="TIGR03407">
    <property type="entry name" value="urea_ABC_UrtA"/>
    <property type="match status" value="1"/>
</dbReference>
<dbReference type="PANTHER" id="PTHR47628:SF1">
    <property type="entry name" value="ALIPHATIC AMIDASE EXPRESSION-REGULATING PROTEIN"/>
    <property type="match status" value="1"/>
</dbReference>